<feature type="domain" description="Origin recognition complex subunit 5 C-terminal" evidence="5">
    <location>
        <begin position="339"/>
        <end position="481"/>
    </location>
</feature>
<feature type="domain" description="Orc1-like AAA ATPase" evidence="4">
    <location>
        <begin position="39"/>
        <end position="186"/>
    </location>
</feature>
<dbReference type="InterPro" id="IPR041664">
    <property type="entry name" value="AAA_16"/>
</dbReference>
<dbReference type="SUPFAM" id="SSF52540">
    <property type="entry name" value="P-loop containing nucleoside triphosphate hydrolases"/>
    <property type="match status" value="1"/>
</dbReference>
<evidence type="ECO:0000256" key="1">
    <source>
        <dbReference type="ARBA" id="ARBA00006269"/>
    </source>
</evidence>
<reference evidence="6" key="1">
    <citation type="submission" date="2021-01" db="EMBL/GenBank/DDBJ databases">
        <authorList>
            <person name="Corre E."/>
            <person name="Pelletier E."/>
            <person name="Niang G."/>
            <person name="Scheremetjew M."/>
            <person name="Finn R."/>
            <person name="Kale V."/>
            <person name="Holt S."/>
            <person name="Cochrane G."/>
            <person name="Meng A."/>
            <person name="Brown T."/>
            <person name="Cohen L."/>
        </authorList>
    </citation>
    <scope>NUCLEOTIDE SEQUENCE</scope>
    <source>
        <strain evidence="6">CCMP1897</strain>
    </source>
</reference>
<keyword evidence="2" id="KW-0547">Nucleotide-binding</keyword>
<evidence type="ECO:0000256" key="2">
    <source>
        <dbReference type="ARBA" id="ARBA00022741"/>
    </source>
</evidence>
<name>A0A7S3XC80_9CHLO</name>
<dbReference type="GO" id="GO:0003688">
    <property type="term" value="F:DNA replication origin binding"/>
    <property type="evidence" value="ECO:0007669"/>
    <property type="project" value="TreeGrafter"/>
</dbReference>
<dbReference type="PANTHER" id="PTHR12705:SF0">
    <property type="entry name" value="ORIGIN RECOGNITION COMPLEX SUBUNIT 5"/>
    <property type="match status" value="1"/>
</dbReference>
<evidence type="ECO:0000313" key="6">
    <source>
        <dbReference type="EMBL" id="CAE0608270.1"/>
    </source>
</evidence>
<evidence type="ECO:0000259" key="4">
    <source>
        <dbReference type="Pfam" id="PF13191"/>
    </source>
</evidence>
<accession>A0A7S3XC80</accession>
<evidence type="ECO:0008006" key="7">
    <source>
        <dbReference type="Google" id="ProtNLM"/>
    </source>
</evidence>
<evidence type="ECO:0000259" key="5">
    <source>
        <dbReference type="Pfam" id="PF14630"/>
    </source>
</evidence>
<comment type="similarity">
    <text evidence="1">Belongs to the ORC5 family.</text>
</comment>
<keyword evidence="3" id="KW-0067">ATP-binding</keyword>
<dbReference type="InterPro" id="IPR027417">
    <property type="entry name" value="P-loop_NTPase"/>
</dbReference>
<evidence type="ECO:0000256" key="3">
    <source>
        <dbReference type="ARBA" id="ARBA00022840"/>
    </source>
</evidence>
<protein>
    <recommendedName>
        <fullName evidence="7">Orc1-like AAA ATPase domain-containing protein</fullName>
    </recommendedName>
</protein>
<gene>
    <name evidence="6" type="ORF">PSAL00342_LOCUS2087</name>
</gene>
<dbReference type="Pfam" id="PF13191">
    <property type="entry name" value="AAA_16"/>
    <property type="match status" value="1"/>
</dbReference>
<proteinExistence type="inferred from homology"/>
<dbReference type="GO" id="GO:0005664">
    <property type="term" value="C:nuclear origin of replication recognition complex"/>
    <property type="evidence" value="ECO:0007669"/>
    <property type="project" value="TreeGrafter"/>
</dbReference>
<dbReference type="EMBL" id="HBIS01002342">
    <property type="protein sequence ID" value="CAE0608270.1"/>
    <property type="molecule type" value="Transcribed_RNA"/>
</dbReference>
<dbReference type="PANTHER" id="PTHR12705">
    <property type="entry name" value="ORIGIN RECOGNITION COMPLEX SUBUNIT 5"/>
    <property type="match status" value="1"/>
</dbReference>
<organism evidence="6">
    <name type="scientific">Picocystis salinarum</name>
    <dbReference type="NCBI Taxonomy" id="88271"/>
    <lineage>
        <taxon>Eukaryota</taxon>
        <taxon>Viridiplantae</taxon>
        <taxon>Chlorophyta</taxon>
        <taxon>Picocystophyceae</taxon>
        <taxon>Picocystales</taxon>
        <taxon>Picocystaceae</taxon>
        <taxon>Picocystis</taxon>
    </lineage>
</organism>
<dbReference type="InterPro" id="IPR047088">
    <property type="entry name" value="ORC5_C"/>
</dbReference>
<sequence>MAPGTLEIVDDGNALQRRRQDVLQRRKMQEDALGKLCTRWVAREKQIQELIGLLGTGCEPAPSLLICGGGSTGKTSIVKDLLETVGARYAYVSCLESATPRQVFHAVLTQLKQNKRRKSTGYMADVKCDRLADFLPALSATISASSEETVFVVLDDAEKLRKPRGCNMPGTESILPIFLRLPELCRRKMSVILISKLGWNSFHSSHMAEVEPILVFFPSYSQDEISQILCQHPGVEDVKLYKSFLGQVLPSLTRMCGDLRDIGFLTGVLYQKYVEPIQEGMCSASERRVLWQFFAGTFRAATQAYQAGDDIWTAIQHASEESQDTCARTKHHTSLELELPFDSKILLLASFVASRNPASLDARMFENKRTTKRRRSALELDRQVAAAQEARLKSPGPFHFERLVTIFNCLLDVVDEKHFVARSDRSLSASLFQQLNTLVGLRLLSRVSPEPLESARYRCNLDEKMAEKISRNVQIPLHSFLRYA</sequence>
<dbReference type="InterPro" id="IPR020796">
    <property type="entry name" value="ORC5"/>
</dbReference>
<dbReference type="AlphaFoldDB" id="A0A7S3XC80"/>
<dbReference type="GO" id="GO:0006270">
    <property type="term" value="P:DNA replication initiation"/>
    <property type="evidence" value="ECO:0007669"/>
    <property type="project" value="TreeGrafter"/>
</dbReference>
<dbReference type="Gene3D" id="3.40.50.300">
    <property type="entry name" value="P-loop containing nucleotide triphosphate hydrolases"/>
    <property type="match status" value="1"/>
</dbReference>
<dbReference type="Pfam" id="PF14630">
    <property type="entry name" value="ORC5_C"/>
    <property type="match status" value="1"/>
</dbReference>